<dbReference type="EMBL" id="BJUY01000022">
    <property type="protein sequence ID" value="GEK91908.1"/>
    <property type="molecule type" value="Genomic_DNA"/>
</dbReference>
<dbReference type="SUPFAM" id="SSF52467">
    <property type="entry name" value="DHS-like NAD/FAD-binding domain"/>
    <property type="match status" value="1"/>
</dbReference>
<dbReference type="InterPro" id="IPR050134">
    <property type="entry name" value="NAD-dep_sirtuin_deacylases"/>
</dbReference>
<evidence type="ECO:0000313" key="6">
    <source>
        <dbReference type="EMBL" id="GEK91908.1"/>
    </source>
</evidence>
<sequence>MADIEKVAQWFKTSQNIAVITGAGMSTESGIPDFRSNKGLYEEETESGTPMEEVLSLSFFNTHPETFYRIYHEKLVFNNAEPNTGHLFLKQLEDKGHDVTIITQNIDGLHQKAGSTHVLELHGNARKVITESGAVKPLADAKRDATGLSIDGEWARPAITLYGETLDTDTLADSLKAVKEADMLLVMGTSLNVYPAAGLIYDYNGSKSALINKEPTPLNAEFAYAYTGSIRQWVKELKTFM</sequence>
<dbReference type="Gene3D" id="3.40.50.1220">
    <property type="entry name" value="TPP-binding domain"/>
    <property type="match status" value="1"/>
</dbReference>
<dbReference type="InterPro" id="IPR026590">
    <property type="entry name" value="Ssirtuin_cat_dom"/>
</dbReference>
<organism evidence="6 7">
    <name type="scientific">Alkalibacterium kapii</name>
    <dbReference type="NCBI Taxonomy" id="426704"/>
    <lineage>
        <taxon>Bacteria</taxon>
        <taxon>Bacillati</taxon>
        <taxon>Bacillota</taxon>
        <taxon>Bacilli</taxon>
        <taxon>Lactobacillales</taxon>
        <taxon>Carnobacteriaceae</taxon>
        <taxon>Alkalibacterium</taxon>
    </lineage>
</organism>
<reference evidence="6 7" key="1">
    <citation type="submission" date="2019-07" db="EMBL/GenBank/DDBJ databases">
        <title>Whole genome shotgun sequence of Alkalibacterium kapii NBRC 103247.</title>
        <authorList>
            <person name="Hosoyama A."/>
            <person name="Uohara A."/>
            <person name="Ohji S."/>
            <person name="Ichikawa N."/>
        </authorList>
    </citation>
    <scope>NUCLEOTIDE SEQUENCE [LARGE SCALE GENOMIC DNA]</scope>
    <source>
        <strain evidence="6 7">NBRC 103247</strain>
    </source>
</reference>
<protein>
    <recommendedName>
        <fullName evidence="1">protein acetyllysine N-acetyltransferase</fullName>
        <ecNumber evidence="1">2.3.1.286</ecNumber>
    </recommendedName>
</protein>
<comment type="caution">
    <text evidence="6">The sequence shown here is derived from an EMBL/GenBank/DDBJ whole genome shotgun (WGS) entry which is preliminary data.</text>
</comment>
<dbReference type="PROSITE" id="PS50305">
    <property type="entry name" value="SIRTUIN"/>
    <property type="match status" value="1"/>
</dbReference>
<dbReference type="AlphaFoldDB" id="A0A511AUM7"/>
<comment type="caution">
    <text evidence="4">Lacks conserved residue(s) required for the propagation of feature annotation.</text>
</comment>
<dbReference type="PANTHER" id="PTHR11085:SF4">
    <property type="entry name" value="NAD-DEPENDENT PROTEIN DEACYLASE"/>
    <property type="match status" value="1"/>
</dbReference>
<accession>A0A511AUM7</accession>
<dbReference type="Proteomes" id="UP000321662">
    <property type="component" value="Unassembled WGS sequence"/>
</dbReference>
<keyword evidence="2" id="KW-0808">Transferase</keyword>
<dbReference type="RefSeq" id="WP_222592496.1">
    <property type="nucleotide sequence ID" value="NZ_BJUY01000022.1"/>
</dbReference>
<evidence type="ECO:0000256" key="1">
    <source>
        <dbReference type="ARBA" id="ARBA00012928"/>
    </source>
</evidence>
<dbReference type="Pfam" id="PF02146">
    <property type="entry name" value="SIR2"/>
    <property type="match status" value="1"/>
</dbReference>
<dbReference type="GO" id="GO:0017136">
    <property type="term" value="F:histone deacetylase activity, NAD-dependent"/>
    <property type="evidence" value="ECO:0007669"/>
    <property type="project" value="TreeGrafter"/>
</dbReference>
<evidence type="ECO:0000256" key="3">
    <source>
        <dbReference type="ARBA" id="ARBA00023027"/>
    </source>
</evidence>
<dbReference type="EC" id="2.3.1.286" evidence="1"/>
<feature type="domain" description="Deacetylase sirtuin-type" evidence="5">
    <location>
        <begin position="1"/>
        <end position="241"/>
    </location>
</feature>
<keyword evidence="3" id="KW-0520">NAD</keyword>
<keyword evidence="7" id="KW-1185">Reference proteome</keyword>
<dbReference type="InterPro" id="IPR029035">
    <property type="entry name" value="DHS-like_NAD/FAD-binding_dom"/>
</dbReference>
<evidence type="ECO:0000256" key="4">
    <source>
        <dbReference type="PROSITE-ProRule" id="PRU00236"/>
    </source>
</evidence>
<evidence type="ECO:0000256" key="2">
    <source>
        <dbReference type="ARBA" id="ARBA00022679"/>
    </source>
</evidence>
<dbReference type="PANTHER" id="PTHR11085">
    <property type="entry name" value="NAD-DEPENDENT PROTEIN DEACYLASE SIRTUIN-5, MITOCHONDRIAL-RELATED"/>
    <property type="match status" value="1"/>
</dbReference>
<evidence type="ECO:0000313" key="7">
    <source>
        <dbReference type="Proteomes" id="UP000321662"/>
    </source>
</evidence>
<dbReference type="InterPro" id="IPR026591">
    <property type="entry name" value="Sirtuin_cat_small_dom_sf"/>
</dbReference>
<dbReference type="GO" id="GO:0070403">
    <property type="term" value="F:NAD+ binding"/>
    <property type="evidence" value="ECO:0007669"/>
    <property type="project" value="InterPro"/>
</dbReference>
<dbReference type="InterPro" id="IPR003000">
    <property type="entry name" value="Sirtuin"/>
</dbReference>
<name>A0A511AUM7_9LACT</name>
<dbReference type="Gene3D" id="3.30.1600.10">
    <property type="entry name" value="SIR2/SIRT2 'Small Domain"/>
    <property type="match status" value="1"/>
</dbReference>
<evidence type="ECO:0000259" key="5">
    <source>
        <dbReference type="PROSITE" id="PS50305"/>
    </source>
</evidence>
<dbReference type="CDD" id="cd01407">
    <property type="entry name" value="SIR2-fam"/>
    <property type="match status" value="1"/>
</dbReference>
<dbReference type="NCBIfam" id="NF001752">
    <property type="entry name" value="PRK00481.1-1"/>
    <property type="match status" value="1"/>
</dbReference>
<gene>
    <name evidence="6" type="primary">sir2</name>
    <name evidence="6" type="ORF">AKA01nite_15300</name>
</gene>
<proteinExistence type="predicted"/>